<gene>
    <name evidence="2" type="ORF">EBB54_12325</name>
</gene>
<name>A0A3R8JMB0_9FIRM</name>
<dbReference type="GO" id="GO:0003677">
    <property type="term" value="F:DNA binding"/>
    <property type="evidence" value="ECO:0007669"/>
    <property type="project" value="InterPro"/>
</dbReference>
<dbReference type="CDD" id="cd00093">
    <property type="entry name" value="HTH_XRE"/>
    <property type="match status" value="1"/>
</dbReference>
<organism evidence="2 3">
    <name type="scientific">Schaedlerella arabinosiphila</name>
    <dbReference type="NCBI Taxonomy" id="2044587"/>
    <lineage>
        <taxon>Bacteria</taxon>
        <taxon>Bacillati</taxon>
        <taxon>Bacillota</taxon>
        <taxon>Clostridia</taxon>
        <taxon>Lachnospirales</taxon>
        <taxon>Lachnospiraceae</taxon>
        <taxon>Schaedlerella</taxon>
    </lineage>
</organism>
<dbReference type="RefSeq" id="WP_125127614.1">
    <property type="nucleotide sequence ID" value="NZ_RHJS01000002.1"/>
</dbReference>
<accession>A0A3R8JMB0</accession>
<comment type="caution">
    <text evidence="2">The sequence shown here is derived from an EMBL/GenBank/DDBJ whole genome shotgun (WGS) entry which is preliminary data.</text>
</comment>
<reference evidence="2" key="1">
    <citation type="submission" date="2018-10" db="EMBL/GenBank/DDBJ databases">
        <title>Schaedlerella arabinophila gen. nov. sp. nov., isolated from the mouse intestinal tract and comparative analysis with the genome of the closely related altered Schaedler flora strain ASF502.</title>
        <authorList>
            <person name="Miyake S."/>
            <person name="Soh M."/>
            <person name="Seedorf H."/>
        </authorList>
    </citation>
    <scope>NUCLEOTIDE SEQUENCE [LARGE SCALE GENOMIC DNA]</scope>
    <source>
        <strain evidence="2">DSM 106076</strain>
    </source>
</reference>
<evidence type="ECO:0000259" key="1">
    <source>
        <dbReference type="PROSITE" id="PS50943"/>
    </source>
</evidence>
<sequence>MQWILNDIPLGRNIQTIRMERKMTQMQVVEKMQLIGSTMSRSTYANIESGRRNIKASDLKALQTIFDVDFAEFFKD</sequence>
<dbReference type="InterPro" id="IPR010982">
    <property type="entry name" value="Lambda_DNA-bd_dom_sf"/>
</dbReference>
<dbReference type="SUPFAM" id="SSF47413">
    <property type="entry name" value="lambda repressor-like DNA-binding domains"/>
    <property type="match status" value="1"/>
</dbReference>
<dbReference type="Proteomes" id="UP000274920">
    <property type="component" value="Unassembled WGS sequence"/>
</dbReference>
<dbReference type="AlphaFoldDB" id="A0A3R8JMB0"/>
<dbReference type="EMBL" id="RHJS01000002">
    <property type="protein sequence ID" value="RRK32067.1"/>
    <property type="molecule type" value="Genomic_DNA"/>
</dbReference>
<proteinExistence type="predicted"/>
<feature type="domain" description="HTH cro/C1-type" evidence="1">
    <location>
        <begin position="14"/>
        <end position="73"/>
    </location>
</feature>
<dbReference type="Pfam" id="PF01381">
    <property type="entry name" value="HTH_3"/>
    <property type="match status" value="1"/>
</dbReference>
<evidence type="ECO:0000313" key="3">
    <source>
        <dbReference type="Proteomes" id="UP000274920"/>
    </source>
</evidence>
<protein>
    <submittedName>
        <fullName evidence="2">XRE family transcriptional regulator</fullName>
    </submittedName>
</protein>
<dbReference type="SMART" id="SM00530">
    <property type="entry name" value="HTH_XRE"/>
    <property type="match status" value="1"/>
</dbReference>
<dbReference type="PROSITE" id="PS50943">
    <property type="entry name" value="HTH_CROC1"/>
    <property type="match status" value="1"/>
</dbReference>
<keyword evidence="3" id="KW-1185">Reference proteome</keyword>
<dbReference type="InterPro" id="IPR001387">
    <property type="entry name" value="Cro/C1-type_HTH"/>
</dbReference>
<evidence type="ECO:0000313" key="2">
    <source>
        <dbReference type="EMBL" id="RRK32067.1"/>
    </source>
</evidence>
<dbReference type="Gene3D" id="1.10.260.40">
    <property type="entry name" value="lambda repressor-like DNA-binding domains"/>
    <property type="match status" value="1"/>
</dbReference>